<dbReference type="Proteomes" id="UP001596550">
    <property type="component" value="Unassembled WGS sequence"/>
</dbReference>
<proteinExistence type="predicted"/>
<evidence type="ECO:0008006" key="4">
    <source>
        <dbReference type="Google" id="ProtNLM"/>
    </source>
</evidence>
<evidence type="ECO:0000256" key="1">
    <source>
        <dbReference type="SAM" id="Phobius"/>
    </source>
</evidence>
<feature type="transmembrane region" description="Helical" evidence="1">
    <location>
        <begin position="190"/>
        <end position="213"/>
    </location>
</feature>
<feature type="transmembrane region" description="Helical" evidence="1">
    <location>
        <begin position="12"/>
        <end position="43"/>
    </location>
</feature>
<accession>A0ABW2M0D7</accession>
<keyword evidence="1" id="KW-0472">Membrane</keyword>
<sequence>MSDFIVFKIIYPLLGILMIILNPLSIFGLAILISIIFYLIFFCRNLCIKIFLFVFAAFYFLFLMIYSLSPKIQYIEFKYSHFKWIEVDGKISDFTVDWKGSKSRKSGVDIKYQFSYDHKTYSGMQKNVIQHYTNSVFWDSDKEIKQSNQTLSSDMKDYISEKNYKIYYKAETGESKVLMPLNNFLLSNSFAFNILFALSKIIFIPLLVIFLISKAFSENKSLR</sequence>
<gene>
    <name evidence="2" type="ORF">ACFQO9_12360</name>
</gene>
<reference evidence="3" key="1">
    <citation type="journal article" date="2019" name="Int. J. Syst. Evol. Microbiol.">
        <title>The Global Catalogue of Microorganisms (GCM) 10K type strain sequencing project: providing services to taxonomists for standard genome sequencing and annotation.</title>
        <authorList>
            <consortium name="The Broad Institute Genomics Platform"/>
            <consortium name="The Broad Institute Genome Sequencing Center for Infectious Disease"/>
            <person name="Wu L."/>
            <person name="Ma J."/>
        </authorList>
    </citation>
    <scope>NUCLEOTIDE SEQUENCE [LARGE SCALE GENOMIC DNA]</scope>
    <source>
        <strain evidence="3">CCUG 54781</strain>
    </source>
</reference>
<protein>
    <recommendedName>
        <fullName evidence="4">DUF3592 domain-containing protein</fullName>
    </recommendedName>
</protein>
<keyword evidence="1" id="KW-1133">Transmembrane helix</keyword>
<dbReference type="EMBL" id="JBHTCR010000005">
    <property type="protein sequence ID" value="MFC7347513.1"/>
    <property type="molecule type" value="Genomic_DNA"/>
</dbReference>
<feature type="transmembrane region" description="Helical" evidence="1">
    <location>
        <begin position="50"/>
        <end position="69"/>
    </location>
</feature>
<dbReference type="RefSeq" id="WP_378179210.1">
    <property type="nucleotide sequence ID" value="NZ_JBHTCR010000005.1"/>
</dbReference>
<keyword evidence="3" id="KW-1185">Reference proteome</keyword>
<organism evidence="2 3">
    <name type="scientific">Chryseobacterium zhengzhouense</name>
    <dbReference type="NCBI Taxonomy" id="1636086"/>
    <lineage>
        <taxon>Bacteria</taxon>
        <taxon>Pseudomonadati</taxon>
        <taxon>Bacteroidota</taxon>
        <taxon>Flavobacteriia</taxon>
        <taxon>Flavobacteriales</taxon>
        <taxon>Weeksellaceae</taxon>
        <taxon>Chryseobacterium group</taxon>
        <taxon>Chryseobacterium</taxon>
    </lineage>
</organism>
<evidence type="ECO:0000313" key="2">
    <source>
        <dbReference type="EMBL" id="MFC7347513.1"/>
    </source>
</evidence>
<keyword evidence="1" id="KW-0812">Transmembrane</keyword>
<comment type="caution">
    <text evidence="2">The sequence shown here is derived from an EMBL/GenBank/DDBJ whole genome shotgun (WGS) entry which is preliminary data.</text>
</comment>
<name>A0ABW2M0D7_9FLAO</name>
<evidence type="ECO:0000313" key="3">
    <source>
        <dbReference type="Proteomes" id="UP001596550"/>
    </source>
</evidence>